<comment type="subcellular location">
    <subcellularLocation>
        <location evidence="1">Membrane</location>
        <topology evidence="1">Single-pass membrane protein</topology>
    </subcellularLocation>
</comment>
<evidence type="ECO:0000256" key="3">
    <source>
        <dbReference type="ARBA" id="ARBA00022692"/>
    </source>
</evidence>
<evidence type="ECO:0000313" key="7">
    <source>
        <dbReference type="EMBL" id="MDQ0479400.1"/>
    </source>
</evidence>
<dbReference type="NCBIfam" id="TIGR02532">
    <property type="entry name" value="IV_pilin_GFxxxE"/>
    <property type="match status" value="1"/>
</dbReference>
<keyword evidence="2" id="KW-0488">Methylation</keyword>
<dbReference type="SUPFAM" id="SSF54523">
    <property type="entry name" value="Pili subunits"/>
    <property type="match status" value="1"/>
</dbReference>
<evidence type="ECO:0000256" key="4">
    <source>
        <dbReference type="ARBA" id="ARBA00022989"/>
    </source>
</evidence>
<feature type="transmembrane region" description="Helical" evidence="6">
    <location>
        <begin position="12"/>
        <end position="33"/>
    </location>
</feature>
<evidence type="ECO:0000313" key="8">
    <source>
        <dbReference type="Proteomes" id="UP001224418"/>
    </source>
</evidence>
<organism evidence="7 8">
    <name type="scientific">Hathewaya limosa</name>
    <name type="common">Clostridium limosum</name>
    <dbReference type="NCBI Taxonomy" id="1536"/>
    <lineage>
        <taxon>Bacteria</taxon>
        <taxon>Bacillati</taxon>
        <taxon>Bacillota</taxon>
        <taxon>Clostridia</taxon>
        <taxon>Eubacteriales</taxon>
        <taxon>Clostridiaceae</taxon>
        <taxon>Hathewaya</taxon>
    </lineage>
</organism>
<sequence length="147" mass="16583">MKKNFNKNTKKGFTLIELLVVLGILGILVAILIPRFSGFTDNAREKAVKADAKNIYTVCEAYYSENGKYPKNGIYTNNKNNTNSSQSDLNSSQINDLQKLLKSTKGKLDITNLDNELFTYKRYNYTATVNKVGEVQIKKDNVKSKES</sequence>
<dbReference type="RefSeq" id="WP_111941504.1">
    <property type="nucleotide sequence ID" value="NZ_BAAACJ010000032.1"/>
</dbReference>
<evidence type="ECO:0000256" key="5">
    <source>
        <dbReference type="ARBA" id="ARBA00023136"/>
    </source>
</evidence>
<evidence type="ECO:0000256" key="6">
    <source>
        <dbReference type="SAM" id="Phobius"/>
    </source>
</evidence>
<dbReference type="InterPro" id="IPR000983">
    <property type="entry name" value="Bac_GSPG_pilin"/>
</dbReference>
<keyword evidence="4 6" id="KW-1133">Transmembrane helix</keyword>
<reference evidence="7 8" key="1">
    <citation type="submission" date="2023-07" db="EMBL/GenBank/DDBJ databases">
        <title>Genomic Encyclopedia of Type Strains, Phase IV (KMG-IV): sequencing the most valuable type-strain genomes for metagenomic binning, comparative biology and taxonomic classification.</title>
        <authorList>
            <person name="Goeker M."/>
        </authorList>
    </citation>
    <scope>NUCLEOTIDE SEQUENCE [LARGE SCALE GENOMIC DNA]</scope>
    <source>
        <strain evidence="7 8">DSM 1400</strain>
    </source>
</reference>
<dbReference type="Gene3D" id="3.30.700.10">
    <property type="entry name" value="Glycoprotein, Type 4 Pilin"/>
    <property type="match status" value="1"/>
</dbReference>
<name>A0ABU0JQQ7_HATLI</name>
<proteinExistence type="predicted"/>
<dbReference type="PROSITE" id="PS00409">
    <property type="entry name" value="PROKAR_NTER_METHYL"/>
    <property type="match status" value="1"/>
</dbReference>
<evidence type="ECO:0000256" key="1">
    <source>
        <dbReference type="ARBA" id="ARBA00004167"/>
    </source>
</evidence>
<dbReference type="PANTHER" id="PTHR30093">
    <property type="entry name" value="GENERAL SECRETION PATHWAY PROTEIN G"/>
    <property type="match status" value="1"/>
</dbReference>
<dbReference type="Proteomes" id="UP001224418">
    <property type="component" value="Unassembled WGS sequence"/>
</dbReference>
<evidence type="ECO:0000256" key="2">
    <source>
        <dbReference type="ARBA" id="ARBA00022481"/>
    </source>
</evidence>
<dbReference type="InterPro" id="IPR012902">
    <property type="entry name" value="N_methyl_site"/>
</dbReference>
<dbReference type="Pfam" id="PF07963">
    <property type="entry name" value="N_methyl"/>
    <property type="match status" value="1"/>
</dbReference>
<dbReference type="InterPro" id="IPR045584">
    <property type="entry name" value="Pilin-like"/>
</dbReference>
<dbReference type="PRINTS" id="PR00813">
    <property type="entry name" value="BCTERIALGSPG"/>
</dbReference>
<protein>
    <submittedName>
        <fullName evidence="7">Type IV pilus assembly protein PilA</fullName>
    </submittedName>
</protein>
<dbReference type="EMBL" id="JAUSWN010000007">
    <property type="protein sequence ID" value="MDQ0479400.1"/>
    <property type="molecule type" value="Genomic_DNA"/>
</dbReference>
<comment type="caution">
    <text evidence="7">The sequence shown here is derived from an EMBL/GenBank/DDBJ whole genome shotgun (WGS) entry which is preliminary data.</text>
</comment>
<keyword evidence="3 6" id="KW-0812">Transmembrane</keyword>
<accession>A0ABU0JQQ7</accession>
<keyword evidence="8" id="KW-1185">Reference proteome</keyword>
<dbReference type="PANTHER" id="PTHR30093:SF44">
    <property type="entry name" value="TYPE II SECRETION SYSTEM CORE PROTEIN G"/>
    <property type="match status" value="1"/>
</dbReference>
<gene>
    <name evidence="7" type="ORF">QOZ93_001141</name>
</gene>
<keyword evidence="5 6" id="KW-0472">Membrane</keyword>